<dbReference type="SUPFAM" id="SSF51182">
    <property type="entry name" value="RmlC-like cupins"/>
    <property type="match status" value="1"/>
</dbReference>
<dbReference type="InterPro" id="IPR011051">
    <property type="entry name" value="RmlC_Cupin_sf"/>
</dbReference>
<gene>
    <name evidence="1" type="ORF">F3F51_27790</name>
</gene>
<dbReference type="Gene3D" id="2.60.120.10">
    <property type="entry name" value="Jelly Rolls"/>
    <property type="match status" value="1"/>
</dbReference>
<dbReference type="EMBL" id="VWLX01000035">
    <property type="protein sequence ID" value="KAA3797480.1"/>
    <property type="molecule type" value="Genomic_DNA"/>
</dbReference>
<name>A0A6N3V1V6_BACOV</name>
<accession>A0A6N3V1V6</accession>
<comment type="caution">
    <text evidence="1">The sequence shown here is derived from an EMBL/GenBank/DDBJ whole genome shotgun (WGS) entry which is preliminary data.</text>
</comment>
<dbReference type="GO" id="GO:0016853">
    <property type="term" value="F:isomerase activity"/>
    <property type="evidence" value="ECO:0007669"/>
    <property type="project" value="UniProtKB-KW"/>
</dbReference>
<evidence type="ECO:0000313" key="1">
    <source>
        <dbReference type="EMBL" id="KAA3797480.1"/>
    </source>
</evidence>
<organism evidence="1 2">
    <name type="scientific">Bacteroides ovatus</name>
    <dbReference type="NCBI Taxonomy" id="28116"/>
    <lineage>
        <taxon>Bacteria</taxon>
        <taxon>Pseudomonadati</taxon>
        <taxon>Bacteroidota</taxon>
        <taxon>Bacteroidia</taxon>
        <taxon>Bacteroidales</taxon>
        <taxon>Bacteroidaceae</taxon>
        <taxon>Bacteroides</taxon>
    </lineage>
</organism>
<dbReference type="AlphaFoldDB" id="A0A6N3V1V6"/>
<dbReference type="RefSeq" id="WP_147398530.1">
    <property type="nucleotide sequence ID" value="NZ_CP072244.1"/>
</dbReference>
<sequence>MTYSQHLSLISHVIGLKKVLLVVNESGCSITQIAVMQYCVEDVVATVHHDLLDNFYIFSGEFDVVLNGKKSCCKVSDFIFVPLSVRHASGMLSPVLKCSP</sequence>
<protein>
    <submittedName>
        <fullName evidence="1">Isomerase</fullName>
    </submittedName>
</protein>
<keyword evidence="1" id="KW-0413">Isomerase</keyword>
<reference evidence="1 2" key="1">
    <citation type="journal article" date="2019" name="Nat. Med.">
        <title>A library of human gut bacterial isolates paired with longitudinal multiomics data enables mechanistic microbiome research.</title>
        <authorList>
            <person name="Poyet M."/>
            <person name="Groussin M."/>
            <person name="Gibbons S.M."/>
            <person name="Avila-Pacheco J."/>
            <person name="Jiang X."/>
            <person name="Kearney S.M."/>
            <person name="Perrotta A.R."/>
            <person name="Berdy B."/>
            <person name="Zhao S."/>
            <person name="Lieberman T.D."/>
            <person name="Swanson P.K."/>
            <person name="Smith M."/>
            <person name="Roesemann S."/>
            <person name="Alexander J.E."/>
            <person name="Rich S.A."/>
            <person name="Livny J."/>
            <person name="Vlamakis H."/>
            <person name="Clish C."/>
            <person name="Bullock K."/>
            <person name="Deik A."/>
            <person name="Scott J."/>
            <person name="Pierce K.A."/>
            <person name="Xavier R.J."/>
            <person name="Alm E.J."/>
        </authorList>
    </citation>
    <scope>NUCLEOTIDE SEQUENCE [LARGE SCALE GENOMIC DNA]</scope>
    <source>
        <strain evidence="1 2">BIOML-A183</strain>
    </source>
</reference>
<proteinExistence type="predicted"/>
<dbReference type="InterPro" id="IPR014710">
    <property type="entry name" value="RmlC-like_jellyroll"/>
</dbReference>
<evidence type="ECO:0000313" key="2">
    <source>
        <dbReference type="Proteomes" id="UP000460135"/>
    </source>
</evidence>
<dbReference type="Proteomes" id="UP000460135">
    <property type="component" value="Unassembled WGS sequence"/>
</dbReference>